<sequence>MHVDTASDVTLRNCEVVWGSVQDNFSHAVEAIDVDGLVIEGLRGEAAHPGLDAVHQH</sequence>
<evidence type="ECO:0000313" key="1">
    <source>
        <dbReference type="EMBL" id="BDZ42300.1"/>
    </source>
</evidence>
<gene>
    <name evidence="1" type="ORF">GCM10025865_15990</name>
</gene>
<dbReference type="EMBL" id="AP027729">
    <property type="protein sequence ID" value="BDZ42300.1"/>
    <property type="molecule type" value="Genomic_DNA"/>
</dbReference>
<evidence type="ECO:0000313" key="2">
    <source>
        <dbReference type="Proteomes" id="UP001321475"/>
    </source>
</evidence>
<organism evidence="1 2">
    <name type="scientific">Paraoerskovia sediminicola</name>
    <dbReference type="NCBI Taxonomy" id="1138587"/>
    <lineage>
        <taxon>Bacteria</taxon>
        <taxon>Bacillati</taxon>
        <taxon>Actinomycetota</taxon>
        <taxon>Actinomycetes</taxon>
        <taxon>Micrococcales</taxon>
        <taxon>Cellulomonadaceae</taxon>
        <taxon>Paraoerskovia</taxon>
    </lineage>
</organism>
<proteinExistence type="predicted"/>
<accession>A0ABN6XET4</accession>
<keyword evidence="2" id="KW-1185">Reference proteome</keyword>
<dbReference type="Proteomes" id="UP001321475">
    <property type="component" value="Chromosome"/>
</dbReference>
<name>A0ABN6XET4_9CELL</name>
<protein>
    <submittedName>
        <fullName evidence="1">Uncharacterized protein</fullName>
    </submittedName>
</protein>
<reference evidence="2" key="1">
    <citation type="journal article" date="2019" name="Int. J. Syst. Evol. Microbiol.">
        <title>The Global Catalogue of Microorganisms (GCM) 10K type strain sequencing project: providing services to taxonomists for standard genome sequencing and annotation.</title>
        <authorList>
            <consortium name="The Broad Institute Genomics Platform"/>
            <consortium name="The Broad Institute Genome Sequencing Center for Infectious Disease"/>
            <person name="Wu L."/>
            <person name="Ma J."/>
        </authorList>
    </citation>
    <scope>NUCLEOTIDE SEQUENCE [LARGE SCALE GENOMIC DNA]</scope>
    <source>
        <strain evidence="2">NBRC 108565</strain>
    </source>
</reference>